<sequence>MAFMGKYSNLLIRRPSIFVYKFFKQLSFDYRDALIETGKKMIQRPMKTIFYSSNIYLLIYAYQTMPSFQAYKNNLIQFRQQQILTSSLIRNKKIEIYMDTIETLLISDQIHFVDCYLFSLIIYRAQRRSNDNSYKIYENSCSYLHLKRHSRIIDIGAFNRWFILNRKLYEADTFDNINNEKIAL</sequence>
<dbReference type="PANTHER" id="PTHR21435:SF1">
    <property type="entry name" value="MITOCHONDRIAL IMPORT INNER MEMBRANE TRANSLOCASE SUBUNIT TIM29"/>
    <property type="match status" value="1"/>
</dbReference>
<dbReference type="EMBL" id="CAJOBD010000095">
    <property type="protein sequence ID" value="CAF3573562.1"/>
    <property type="molecule type" value="Genomic_DNA"/>
</dbReference>
<reference evidence="2" key="1">
    <citation type="submission" date="2021-02" db="EMBL/GenBank/DDBJ databases">
        <authorList>
            <person name="Nowell W R."/>
        </authorList>
    </citation>
    <scope>NUCLEOTIDE SEQUENCE</scope>
</reference>
<dbReference type="GO" id="GO:0045039">
    <property type="term" value="P:protein insertion into mitochondrial inner membrane"/>
    <property type="evidence" value="ECO:0007669"/>
    <property type="project" value="TreeGrafter"/>
</dbReference>
<keyword evidence="1" id="KW-0812">Transmembrane</keyword>
<name>A0A818L714_9BILA</name>
<organism evidence="2 3">
    <name type="scientific">Rotaria sordida</name>
    <dbReference type="NCBI Taxonomy" id="392033"/>
    <lineage>
        <taxon>Eukaryota</taxon>
        <taxon>Metazoa</taxon>
        <taxon>Spiralia</taxon>
        <taxon>Gnathifera</taxon>
        <taxon>Rotifera</taxon>
        <taxon>Eurotatoria</taxon>
        <taxon>Bdelloidea</taxon>
        <taxon>Philodinida</taxon>
        <taxon>Philodinidae</taxon>
        <taxon>Rotaria</taxon>
    </lineage>
</organism>
<evidence type="ECO:0000256" key="1">
    <source>
        <dbReference type="SAM" id="Phobius"/>
    </source>
</evidence>
<comment type="caution">
    <text evidence="2">The sequence shown here is derived from an EMBL/GenBank/DDBJ whole genome shotgun (WGS) entry which is preliminary data.</text>
</comment>
<protein>
    <submittedName>
        <fullName evidence="2">Uncharacterized protein</fullName>
    </submittedName>
</protein>
<evidence type="ECO:0000313" key="3">
    <source>
        <dbReference type="Proteomes" id="UP000663836"/>
    </source>
</evidence>
<keyword evidence="1" id="KW-1133">Transmembrane helix</keyword>
<dbReference type="Pfam" id="PF10171">
    <property type="entry name" value="Tim29"/>
    <property type="match status" value="1"/>
</dbReference>
<evidence type="ECO:0000313" key="2">
    <source>
        <dbReference type="EMBL" id="CAF3573562.1"/>
    </source>
</evidence>
<accession>A0A818L714</accession>
<gene>
    <name evidence="2" type="ORF">JBS370_LOCUS2440</name>
</gene>
<keyword evidence="1" id="KW-0472">Membrane</keyword>
<dbReference type="AlphaFoldDB" id="A0A818L714"/>
<dbReference type="GO" id="GO:0042721">
    <property type="term" value="C:TIM22 mitochondrial import inner membrane insertion complex"/>
    <property type="evidence" value="ECO:0007669"/>
    <property type="project" value="InterPro"/>
</dbReference>
<feature type="transmembrane region" description="Helical" evidence="1">
    <location>
        <begin position="48"/>
        <end position="65"/>
    </location>
</feature>
<dbReference type="PANTHER" id="PTHR21435">
    <property type="entry name" value="MITOCHONDRIAL IMPORT INNER MEMBRANE TRANSLOCASE SUBUNIT TIM29"/>
    <property type="match status" value="1"/>
</dbReference>
<dbReference type="Proteomes" id="UP000663836">
    <property type="component" value="Unassembled WGS sequence"/>
</dbReference>
<dbReference type="InterPro" id="IPR019322">
    <property type="entry name" value="TIMM29"/>
</dbReference>
<proteinExistence type="predicted"/>